<dbReference type="Gene3D" id="3.90.550.10">
    <property type="entry name" value="Spore Coat Polysaccharide Biosynthesis Protein SpsA, Chain A"/>
    <property type="match status" value="1"/>
</dbReference>
<evidence type="ECO:0000256" key="6">
    <source>
        <dbReference type="ARBA" id="ARBA00022519"/>
    </source>
</evidence>
<gene>
    <name evidence="14" type="ORF">SAMN05661077_0547</name>
</gene>
<evidence type="ECO:0000256" key="7">
    <source>
        <dbReference type="ARBA" id="ARBA00022676"/>
    </source>
</evidence>
<keyword evidence="5" id="KW-1003">Cell membrane</keyword>
<dbReference type="PANTHER" id="PTHR43867">
    <property type="entry name" value="CELLULOSE SYNTHASE CATALYTIC SUBUNIT A [UDP-FORMING]"/>
    <property type="match status" value="1"/>
</dbReference>
<feature type="transmembrane region" description="Helical" evidence="12">
    <location>
        <begin position="410"/>
        <end position="432"/>
    </location>
</feature>
<dbReference type="PANTHER" id="PTHR43867:SF5">
    <property type="entry name" value="GLUCANS BIOSYNTHESIS GLUCOSYLTRANSFERASE H"/>
    <property type="match status" value="1"/>
</dbReference>
<dbReference type="AlphaFoldDB" id="A0A0P9C5I9"/>
<evidence type="ECO:0000256" key="12">
    <source>
        <dbReference type="SAM" id="Phobius"/>
    </source>
</evidence>
<dbReference type="NCBIfam" id="NF003962">
    <property type="entry name" value="PRK05454.2-5"/>
    <property type="match status" value="1"/>
</dbReference>
<sequence>MLSGTACHRHLRRWTLLLLIVATTAAGTWVLYAVLQVQGLHPFEKGLLALFPVLFAWIATAFWTAMAGLWVQVRGRDPCWLSTAGTPPGEAGRETRIALAMPIYEEDPQRVLAGLRATYESLQQTGQAHRFDLYILSDSRDPETWIAEELAWNALCEAVDGFGSIFYHRRRHNWGRKSGNIAEFCQTWGLNYDYMVVLDADSVMDGATLVEMAALLDANPRTALVQVPPAPVNQETLFARIQQFAGAAYGPLFANGLSFWQLGEGNYWGHNAIIRVAPFVRHCGLPELPGKPPLGGEILSHDFVEAALLRRAGWQVWMAPWLGGSYEEAPPNLVEHLKRDRRWCQGNLQHSRLLLAQGFRLPSRVHLGMGILTYLSSPLWLVFLILAGGEALRRKHTDPVYFQEGSPFPVWPPSFFLEAATLLVITLGFLYLPKLAGYLLLLRDPRLRARFGGSGPAGMSMLLESLFSALLAPILMLFQTRFVVANLLGRAVGWTPQRREAAGAELWPLLASVGWQTPIAVAVGLWAYLNLPTFFLWLLPVLAGPLLVVPITLFSGMVSWGRAARRRSLFLIPAESDSPAVLRRLKELTSSLTPVPGAPPAERGYVRQAITDPFVNALHVSLTGSAHKPLSEQYYLDSMLTRVQERGLEDLGEAELRVLLNDADSVQRLHALAWEEPEAGKVRLAAPG</sequence>
<evidence type="ECO:0000256" key="9">
    <source>
        <dbReference type="ARBA" id="ARBA00022692"/>
    </source>
</evidence>
<comment type="similarity">
    <text evidence="3">Belongs to the glycosyltransferase 2 family. OpgH subfamily.</text>
</comment>
<dbReference type="OrthoDB" id="9775281at2"/>
<proteinExistence type="inferred from homology"/>
<evidence type="ECO:0000313" key="14">
    <source>
        <dbReference type="EMBL" id="SCX81435.1"/>
    </source>
</evidence>
<evidence type="ECO:0000256" key="1">
    <source>
        <dbReference type="ARBA" id="ARBA00004429"/>
    </source>
</evidence>
<comment type="subcellular location">
    <subcellularLocation>
        <location evidence="1">Cell inner membrane</location>
        <topology evidence="1">Multi-pass membrane protein</topology>
    </subcellularLocation>
</comment>
<dbReference type="InterPro" id="IPR050321">
    <property type="entry name" value="Glycosyltr_2/OpgH_subfam"/>
</dbReference>
<dbReference type="InterPro" id="IPR029044">
    <property type="entry name" value="Nucleotide-diphossugar_trans"/>
</dbReference>
<comment type="pathway">
    <text evidence="2">Glycan metabolism; osmoregulated periplasmic glucan (OPG) biosynthesis.</text>
</comment>
<evidence type="ECO:0000256" key="2">
    <source>
        <dbReference type="ARBA" id="ARBA00005001"/>
    </source>
</evidence>
<name>A0A0P9C5I9_9GAMM</name>
<dbReference type="EMBL" id="FMUN01000001">
    <property type="protein sequence ID" value="SCX81435.1"/>
    <property type="molecule type" value="Genomic_DNA"/>
</dbReference>
<evidence type="ECO:0000256" key="11">
    <source>
        <dbReference type="ARBA" id="ARBA00023136"/>
    </source>
</evidence>
<evidence type="ECO:0000256" key="5">
    <source>
        <dbReference type="ARBA" id="ARBA00022475"/>
    </source>
</evidence>
<dbReference type="NCBIfam" id="NF003958">
    <property type="entry name" value="PRK05454.2-1"/>
    <property type="match status" value="1"/>
</dbReference>
<evidence type="ECO:0000259" key="13">
    <source>
        <dbReference type="Pfam" id="PF13632"/>
    </source>
</evidence>
<dbReference type="GO" id="GO:0016758">
    <property type="term" value="F:hexosyltransferase activity"/>
    <property type="evidence" value="ECO:0007669"/>
    <property type="project" value="TreeGrafter"/>
</dbReference>
<evidence type="ECO:0000256" key="10">
    <source>
        <dbReference type="ARBA" id="ARBA00022989"/>
    </source>
</evidence>
<dbReference type="CDD" id="cd04191">
    <property type="entry name" value="Glucan_BSP_MdoH"/>
    <property type="match status" value="1"/>
</dbReference>
<keyword evidence="15" id="KW-1185">Reference proteome</keyword>
<feature type="transmembrane region" description="Helical" evidence="12">
    <location>
        <begin position="14"/>
        <end position="35"/>
    </location>
</feature>
<feature type="transmembrane region" description="Helical" evidence="12">
    <location>
        <begin position="367"/>
        <end position="389"/>
    </location>
</feature>
<dbReference type="RefSeq" id="WP_054966319.1">
    <property type="nucleotide sequence ID" value="NZ_FMUN01000001.1"/>
</dbReference>
<dbReference type="STRING" id="381306.AN478_09285"/>
<keyword evidence="10 12" id="KW-1133">Transmembrane helix</keyword>
<keyword evidence="11 12" id="KW-0472">Membrane</keyword>
<dbReference type="Proteomes" id="UP000183104">
    <property type="component" value="Unassembled WGS sequence"/>
</dbReference>
<feature type="transmembrane region" description="Helical" evidence="12">
    <location>
        <begin position="535"/>
        <end position="560"/>
    </location>
</feature>
<dbReference type="GO" id="GO:0005886">
    <property type="term" value="C:plasma membrane"/>
    <property type="evidence" value="ECO:0007669"/>
    <property type="project" value="UniProtKB-SubCell"/>
</dbReference>
<keyword evidence="8 14" id="KW-0808">Transferase</keyword>
<evidence type="ECO:0000256" key="4">
    <source>
        <dbReference type="ARBA" id="ARBA00020585"/>
    </source>
</evidence>
<dbReference type="SUPFAM" id="SSF53448">
    <property type="entry name" value="Nucleotide-diphospho-sugar transferases"/>
    <property type="match status" value="1"/>
</dbReference>
<protein>
    <recommendedName>
        <fullName evidence="4">Glucans biosynthesis glucosyltransferase H</fullName>
    </recommendedName>
</protein>
<dbReference type="InterPro" id="IPR001173">
    <property type="entry name" value="Glyco_trans_2-like"/>
</dbReference>
<accession>A0A0P9C5I9</accession>
<keyword evidence="7" id="KW-0328">Glycosyltransferase</keyword>
<keyword evidence="9 12" id="KW-0812">Transmembrane</keyword>
<feature type="domain" description="Glycosyltransferase 2-like" evidence="13">
    <location>
        <begin position="196"/>
        <end position="388"/>
    </location>
</feature>
<dbReference type="PATRIC" id="fig|381306.5.peg.506"/>
<keyword evidence="6" id="KW-0997">Cell inner membrane</keyword>
<evidence type="ECO:0000313" key="15">
    <source>
        <dbReference type="Proteomes" id="UP000183104"/>
    </source>
</evidence>
<dbReference type="Pfam" id="PF13632">
    <property type="entry name" value="Glyco_trans_2_3"/>
    <property type="match status" value="1"/>
</dbReference>
<organism evidence="14 15">
    <name type="scientific">Thiohalorhabdus denitrificans</name>
    <dbReference type="NCBI Taxonomy" id="381306"/>
    <lineage>
        <taxon>Bacteria</taxon>
        <taxon>Pseudomonadati</taxon>
        <taxon>Pseudomonadota</taxon>
        <taxon>Gammaproteobacteria</taxon>
        <taxon>Thiohalorhabdales</taxon>
        <taxon>Thiohalorhabdaceae</taxon>
        <taxon>Thiohalorhabdus</taxon>
    </lineage>
</organism>
<evidence type="ECO:0000256" key="3">
    <source>
        <dbReference type="ARBA" id="ARBA00009337"/>
    </source>
</evidence>
<feature type="transmembrane region" description="Helical" evidence="12">
    <location>
        <begin position="47"/>
        <end position="71"/>
    </location>
</feature>
<feature type="transmembrane region" description="Helical" evidence="12">
    <location>
        <begin position="509"/>
        <end position="529"/>
    </location>
</feature>
<reference evidence="15" key="1">
    <citation type="submission" date="2016-10" db="EMBL/GenBank/DDBJ databases">
        <authorList>
            <person name="Varghese N."/>
        </authorList>
    </citation>
    <scope>NUCLEOTIDE SEQUENCE [LARGE SCALE GENOMIC DNA]</scope>
    <source>
        <strain evidence="15">HL 19</strain>
    </source>
</reference>
<evidence type="ECO:0000256" key="8">
    <source>
        <dbReference type="ARBA" id="ARBA00022679"/>
    </source>
</evidence>